<dbReference type="AlphaFoldDB" id="A0AAW8D1P6"/>
<protein>
    <submittedName>
        <fullName evidence="6">DNA-binding transcriptional LysR family regulator</fullName>
    </submittedName>
</protein>
<dbReference type="PROSITE" id="PS50931">
    <property type="entry name" value="HTH_LYSR"/>
    <property type="match status" value="1"/>
</dbReference>
<dbReference type="GO" id="GO:0005829">
    <property type="term" value="C:cytosol"/>
    <property type="evidence" value="ECO:0007669"/>
    <property type="project" value="TreeGrafter"/>
</dbReference>
<keyword evidence="3 6" id="KW-0238">DNA-binding</keyword>
<dbReference type="PANTHER" id="PTHR30419:SF8">
    <property type="entry name" value="NITROGEN ASSIMILATION TRANSCRIPTIONAL ACTIVATOR-RELATED"/>
    <property type="match status" value="1"/>
</dbReference>
<dbReference type="SUPFAM" id="SSF46785">
    <property type="entry name" value="Winged helix' DNA-binding domain"/>
    <property type="match status" value="1"/>
</dbReference>
<dbReference type="RefSeq" id="WP_307685358.1">
    <property type="nucleotide sequence ID" value="NZ_JAUSRD010000007.1"/>
</dbReference>
<evidence type="ECO:0000256" key="4">
    <source>
        <dbReference type="ARBA" id="ARBA00023163"/>
    </source>
</evidence>
<dbReference type="EMBL" id="JAUSRD010000007">
    <property type="protein sequence ID" value="MDP9894139.1"/>
    <property type="molecule type" value="Genomic_DNA"/>
</dbReference>
<evidence type="ECO:0000256" key="2">
    <source>
        <dbReference type="ARBA" id="ARBA00023015"/>
    </source>
</evidence>
<evidence type="ECO:0000256" key="3">
    <source>
        <dbReference type="ARBA" id="ARBA00023125"/>
    </source>
</evidence>
<comment type="similarity">
    <text evidence="1">Belongs to the LysR transcriptional regulatory family.</text>
</comment>
<dbReference type="Gene3D" id="3.40.190.290">
    <property type="match status" value="1"/>
</dbReference>
<keyword evidence="4" id="KW-0804">Transcription</keyword>
<dbReference type="Gene3D" id="1.10.10.10">
    <property type="entry name" value="Winged helix-like DNA-binding domain superfamily/Winged helix DNA-binding domain"/>
    <property type="match status" value="1"/>
</dbReference>
<dbReference type="InterPro" id="IPR050950">
    <property type="entry name" value="HTH-type_LysR_regulators"/>
</dbReference>
<dbReference type="InterPro" id="IPR005119">
    <property type="entry name" value="LysR_subst-bd"/>
</dbReference>
<dbReference type="InterPro" id="IPR000847">
    <property type="entry name" value="LysR_HTH_N"/>
</dbReference>
<comment type="caution">
    <text evidence="6">The sequence shown here is derived from an EMBL/GenBank/DDBJ whole genome shotgun (WGS) entry which is preliminary data.</text>
</comment>
<dbReference type="Proteomes" id="UP001242045">
    <property type="component" value="Unassembled WGS sequence"/>
</dbReference>
<keyword evidence="2" id="KW-0805">Transcription regulation</keyword>
<organism evidence="6 7">
    <name type="scientific">Variovorax boronicumulans</name>
    <dbReference type="NCBI Taxonomy" id="436515"/>
    <lineage>
        <taxon>Bacteria</taxon>
        <taxon>Pseudomonadati</taxon>
        <taxon>Pseudomonadota</taxon>
        <taxon>Betaproteobacteria</taxon>
        <taxon>Burkholderiales</taxon>
        <taxon>Comamonadaceae</taxon>
        <taxon>Variovorax</taxon>
    </lineage>
</organism>
<dbReference type="SUPFAM" id="SSF53850">
    <property type="entry name" value="Periplasmic binding protein-like II"/>
    <property type="match status" value="1"/>
</dbReference>
<dbReference type="GO" id="GO:0003700">
    <property type="term" value="F:DNA-binding transcription factor activity"/>
    <property type="evidence" value="ECO:0007669"/>
    <property type="project" value="InterPro"/>
</dbReference>
<dbReference type="FunFam" id="1.10.10.10:FF:000001">
    <property type="entry name" value="LysR family transcriptional regulator"/>
    <property type="match status" value="1"/>
</dbReference>
<dbReference type="Pfam" id="PF00126">
    <property type="entry name" value="HTH_1"/>
    <property type="match status" value="1"/>
</dbReference>
<dbReference type="InterPro" id="IPR036390">
    <property type="entry name" value="WH_DNA-bd_sf"/>
</dbReference>
<gene>
    <name evidence="6" type="ORF">J2W31_003262</name>
</gene>
<evidence type="ECO:0000313" key="7">
    <source>
        <dbReference type="Proteomes" id="UP001242045"/>
    </source>
</evidence>
<dbReference type="PANTHER" id="PTHR30419">
    <property type="entry name" value="HTH-TYPE TRANSCRIPTIONAL REGULATOR YBHD"/>
    <property type="match status" value="1"/>
</dbReference>
<evidence type="ECO:0000259" key="5">
    <source>
        <dbReference type="PROSITE" id="PS50931"/>
    </source>
</evidence>
<dbReference type="CDD" id="cd05466">
    <property type="entry name" value="PBP2_LTTR_substrate"/>
    <property type="match status" value="1"/>
</dbReference>
<feature type="domain" description="HTH lysR-type" evidence="5">
    <location>
        <begin position="24"/>
        <end position="80"/>
    </location>
</feature>
<proteinExistence type="inferred from homology"/>
<reference evidence="6" key="1">
    <citation type="submission" date="2023-07" db="EMBL/GenBank/DDBJ databases">
        <title>Sorghum-associated microbial communities from plants grown in Nebraska, USA.</title>
        <authorList>
            <person name="Schachtman D."/>
        </authorList>
    </citation>
    <scope>NUCLEOTIDE SEQUENCE</scope>
    <source>
        <strain evidence="6">DS3754</strain>
    </source>
</reference>
<dbReference type="InterPro" id="IPR036388">
    <property type="entry name" value="WH-like_DNA-bd_sf"/>
</dbReference>
<dbReference type="GO" id="GO:0003677">
    <property type="term" value="F:DNA binding"/>
    <property type="evidence" value="ECO:0007669"/>
    <property type="project" value="UniProtKB-KW"/>
</dbReference>
<name>A0AAW8D1P6_9BURK</name>
<accession>A0AAW8D1P6</accession>
<dbReference type="Pfam" id="PF03466">
    <property type="entry name" value="LysR_substrate"/>
    <property type="match status" value="1"/>
</dbReference>
<evidence type="ECO:0000256" key="1">
    <source>
        <dbReference type="ARBA" id="ARBA00009437"/>
    </source>
</evidence>
<dbReference type="PRINTS" id="PR00039">
    <property type="entry name" value="HTHLYSR"/>
</dbReference>
<evidence type="ECO:0000313" key="6">
    <source>
        <dbReference type="EMBL" id="MDP9894139.1"/>
    </source>
</evidence>
<sequence>MRCVLYKIRRPRKLVAIARDSSLINSTGLRYFAGVARVGSIRRAAEDLHVAASAISRQIHLLEEDLGSPLFERHRGQKVMKLTAAGEVLLVYARSVENGLDQVRTDIRSIETMQRGTVRLGISESFTREFLPQFLRTFHTQYPGINFEVVVAGGAKLMEQLSKDELDVSLSYISPDTFDVTVVEQRFIKPCLLVSGSHPFAKRAFVDISECGDEEMALPDETLTIRGSYVRMFAKAKIKPRGVMVTNSFELMRASAAAGLCVAIVNKYFGGPKPPRGLKYVPLRGKGVEKWPLNICVHTDRNLPVAVRIFLEHLQEAVRRATADD</sequence>